<accession>A0A1M5R9G3</accession>
<evidence type="ECO:0000259" key="3">
    <source>
        <dbReference type="Pfam" id="PF00675"/>
    </source>
</evidence>
<keyword evidence="6" id="KW-1185">Reference proteome</keyword>
<protein>
    <submittedName>
        <fullName evidence="5">Predicted Zn-dependent peptidase</fullName>
    </submittedName>
</protein>
<name>A0A1M5R9G3_9BACT</name>
<dbReference type="AlphaFoldDB" id="A0A1M5R9G3"/>
<proteinExistence type="inferred from homology"/>
<dbReference type="OrthoDB" id="9811314at2"/>
<dbReference type="GO" id="GO:0004222">
    <property type="term" value="F:metalloendopeptidase activity"/>
    <property type="evidence" value="ECO:0007669"/>
    <property type="project" value="InterPro"/>
</dbReference>
<dbReference type="InterPro" id="IPR011249">
    <property type="entry name" value="Metalloenz_LuxS/M16"/>
</dbReference>
<feature type="domain" description="Peptidase M16 N-terminal" evidence="3">
    <location>
        <begin position="21"/>
        <end position="153"/>
    </location>
</feature>
<dbReference type="Proteomes" id="UP000242592">
    <property type="component" value="Unassembled WGS sequence"/>
</dbReference>
<evidence type="ECO:0000256" key="1">
    <source>
        <dbReference type="ARBA" id="ARBA00007261"/>
    </source>
</evidence>
<sequence>MKCYKFNDGIELYFYPMENIRSVTIAFNVGVGSVYESEDVSGISHFIEHLSFRGTKNYHMKELKLKVESVGGLLNAWTDKENTVYYAKVPSFHAYETFKVLKDIVFNPLFKEKDLELERQIIYQEYLSHVEDPVSNVFDLMYENAIDGPHSKPVIGREETIKKIKLEDVESFHREYYNPYNIKVIIVGHVDENDLEKIKEELKISKGFKTTKHSSKVKTGILKGKVLKNSQQIHLLYVKPGFSLESEERFPAMILNTLLSSGMSSFLFDEIREKRGLVYDIYTMNIFQKDWGIFLLYAATSTDKLDTFHSELFDIFSNFNLSDQLYDYGLKRLIGKLELSTESTATLTNMIIDYLTNDVKPLTPMEIVQKIKDVSKKEVQKVYEKLIKGECSLFYVSPTDDKWIPKNWGNS</sequence>
<feature type="domain" description="Peptidase M16 C-terminal" evidence="4">
    <location>
        <begin position="163"/>
        <end position="316"/>
    </location>
</feature>
<dbReference type="InterPro" id="IPR007863">
    <property type="entry name" value="Peptidase_M16_C"/>
</dbReference>
<dbReference type="GO" id="GO:0006508">
    <property type="term" value="P:proteolysis"/>
    <property type="evidence" value="ECO:0007669"/>
    <property type="project" value="InterPro"/>
</dbReference>
<dbReference type="Pfam" id="PF05193">
    <property type="entry name" value="Peptidase_M16_C"/>
    <property type="match status" value="1"/>
</dbReference>
<dbReference type="InterPro" id="IPR001431">
    <property type="entry name" value="Pept_M16_Zn_BS"/>
</dbReference>
<dbReference type="PROSITE" id="PS00143">
    <property type="entry name" value="INSULINASE"/>
    <property type="match status" value="1"/>
</dbReference>
<comment type="similarity">
    <text evidence="1 2">Belongs to the peptidase M16 family.</text>
</comment>
<evidence type="ECO:0000313" key="6">
    <source>
        <dbReference type="Proteomes" id="UP000242592"/>
    </source>
</evidence>
<evidence type="ECO:0000259" key="4">
    <source>
        <dbReference type="Pfam" id="PF05193"/>
    </source>
</evidence>
<dbReference type="GO" id="GO:0046872">
    <property type="term" value="F:metal ion binding"/>
    <property type="evidence" value="ECO:0007669"/>
    <property type="project" value="InterPro"/>
</dbReference>
<dbReference type="PANTHER" id="PTHR11851:SF49">
    <property type="entry name" value="MITOCHONDRIAL-PROCESSING PEPTIDASE SUBUNIT ALPHA"/>
    <property type="match status" value="1"/>
</dbReference>
<dbReference type="PANTHER" id="PTHR11851">
    <property type="entry name" value="METALLOPROTEASE"/>
    <property type="match status" value="1"/>
</dbReference>
<dbReference type="InterPro" id="IPR011765">
    <property type="entry name" value="Pept_M16_N"/>
</dbReference>
<organism evidence="5 6">
    <name type="scientific">Thermosipho atlanticus DSM 15807</name>
    <dbReference type="NCBI Taxonomy" id="1123380"/>
    <lineage>
        <taxon>Bacteria</taxon>
        <taxon>Thermotogati</taxon>
        <taxon>Thermotogota</taxon>
        <taxon>Thermotogae</taxon>
        <taxon>Thermotogales</taxon>
        <taxon>Fervidobacteriaceae</taxon>
        <taxon>Thermosipho</taxon>
    </lineage>
</organism>
<dbReference type="EMBL" id="FQXN01000001">
    <property type="protein sequence ID" value="SHH22740.1"/>
    <property type="molecule type" value="Genomic_DNA"/>
</dbReference>
<dbReference type="InterPro" id="IPR050361">
    <property type="entry name" value="MPP/UQCRC_Complex"/>
</dbReference>
<evidence type="ECO:0000256" key="2">
    <source>
        <dbReference type="RuleBase" id="RU004447"/>
    </source>
</evidence>
<dbReference type="STRING" id="1123380.SAMN02745199_0404"/>
<reference evidence="6" key="1">
    <citation type="submission" date="2016-11" db="EMBL/GenBank/DDBJ databases">
        <authorList>
            <person name="Varghese N."/>
            <person name="Submissions S."/>
        </authorList>
    </citation>
    <scope>NUCLEOTIDE SEQUENCE [LARGE SCALE GENOMIC DNA]</scope>
    <source>
        <strain evidence="6">DSM 15807</strain>
    </source>
</reference>
<dbReference type="RefSeq" id="WP_073071578.1">
    <property type="nucleotide sequence ID" value="NZ_FQXN01000001.1"/>
</dbReference>
<gene>
    <name evidence="5" type="ORF">SAMN02745199_0404</name>
</gene>
<dbReference type="Pfam" id="PF00675">
    <property type="entry name" value="Peptidase_M16"/>
    <property type="match status" value="1"/>
</dbReference>
<dbReference type="SUPFAM" id="SSF63411">
    <property type="entry name" value="LuxS/MPP-like metallohydrolase"/>
    <property type="match status" value="2"/>
</dbReference>
<evidence type="ECO:0000313" key="5">
    <source>
        <dbReference type="EMBL" id="SHH22740.1"/>
    </source>
</evidence>
<dbReference type="Gene3D" id="3.30.830.10">
    <property type="entry name" value="Metalloenzyme, LuxS/M16 peptidase-like"/>
    <property type="match status" value="2"/>
</dbReference>